<dbReference type="AlphaFoldDB" id="A0A7W8CVF9"/>
<dbReference type="InterPro" id="IPR017969">
    <property type="entry name" value="Heavy-metal-associated_CS"/>
</dbReference>
<dbReference type="Proteomes" id="UP000539953">
    <property type="component" value="Unassembled WGS sequence"/>
</dbReference>
<evidence type="ECO:0000259" key="2">
    <source>
        <dbReference type="Pfam" id="PF00403"/>
    </source>
</evidence>
<keyword evidence="4" id="KW-1185">Reference proteome</keyword>
<feature type="domain" description="HMA" evidence="2">
    <location>
        <begin position="56"/>
        <end position="114"/>
    </location>
</feature>
<comment type="caution">
    <text evidence="3">The sequence shown here is derived from an EMBL/GenBank/DDBJ whole genome shotgun (WGS) entry which is preliminary data.</text>
</comment>
<dbReference type="SUPFAM" id="SSF55008">
    <property type="entry name" value="HMA, heavy metal-associated domain"/>
    <property type="match status" value="1"/>
</dbReference>
<evidence type="ECO:0000313" key="4">
    <source>
        <dbReference type="Proteomes" id="UP000539953"/>
    </source>
</evidence>
<keyword evidence="1" id="KW-0479">Metal-binding</keyword>
<dbReference type="InterPro" id="IPR006121">
    <property type="entry name" value="HMA_dom"/>
</dbReference>
<protein>
    <submittedName>
        <fullName evidence="3">Copper chaperone CopZ</fullName>
    </submittedName>
</protein>
<gene>
    <name evidence="3" type="ORF">HNQ47_000311</name>
</gene>
<evidence type="ECO:0000256" key="1">
    <source>
        <dbReference type="ARBA" id="ARBA00022723"/>
    </source>
</evidence>
<proteinExistence type="predicted"/>
<reference evidence="3 4" key="1">
    <citation type="submission" date="2020-08" db="EMBL/GenBank/DDBJ databases">
        <title>Genomic Encyclopedia of Type Strains, Phase IV (KMG-IV): sequencing the most valuable type-strain genomes for metagenomic binning, comparative biology and taxonomic classification.</title>
        <authorList>
            <person name="Goeker M."/>
        </authorList>
    </citation>
    <scope>NUCLEOTIDE SEQUENCE [LARGE SCALE GENOMIC DNA]</scope>
    <source>
        <strain evidence="3 4">DSM 25799</strain>
    </source>
</reference>
<organism evidence="3 4">
    <name type="scientific">Catenisphaera adipataccumulans</name>
    <dbReference type="NCBI Taxonomy" id="700500"/>
    <lineage>
        <taxon>Bacteria</taxon>
        <taxon>Bacillati</taxon>
        <taxon>Bacillota</taxon>
        <taxon>Erysipelotrichia</taxon>
        <taxon>Erysipelotrichales</taxon>
        <taxon>Erysipelotrichaceae</taxon>
        <taxon>Catenisphaera</taxon>
    </lineage>
</organism>
<dbReference type="CDD" id="cd00371">
    <property type="entry name" value="HMA"/>
    <property type="match status" value="1"/>
</dbReference>
<dbReference type="GO" id="GO:0046872">
    <property type="term" value="F:metal ion binding"/>
    <property type="evidence" value="ECO:0007669"/>
    <property type="project" value="UniProtKB-KW"/>
</dbReference>
<sequence length="116" mass="13031">MSTILIAALIALAVIFGLRQAKRKMRTGCCGGASEPVKRIKVKDKEKQNYPYEESFRIADMHCKNCEIRVENAVNAHDGFFAKAKLADKQVTVLAKQPIDRIKVQQWISKAGYSAY</sequence>
<evidence type="ECO:0000313" key="3">
    <source>
        <dbReference type="EMBL" id="MBB5182308.1"/>
    </source>
</evidence>
<dbReference type="RefSeq" id="WP_183326854.1">
    <property type="nucleotide sequence ID" value="NZ_JACHHK010000001.1"/>
</dbReference>
<dbReference type="Gene3D" id="3.30.70.100">
    <property type="match status" value="1"/>
</dbReference>
<accession>A0A7W8CVF9</accession>
<name>A0A7W8CVF9_9FIRM</name>
<dbReference type="InterPro" id="IPR036163">
    <property type="entry name" value="HMA_dom_sf"/>
</dbReference>
<dbReference type="EMBL" id="JACHHK010000001">
    <property type="protein sequence ID" value="MBB5182308.1"/>
    <property type="molecule type" value="Genomic_DNA"/>
</dbReference>
<dbReference type="PROSITE" id="PS01047">
    <property type="entry name" value="HMA_1"/>
    <property type="match status" value="1"/>
</dbReference>
<dbReference type="Pfam" id="PF00403">
    <property type="entry name" value="HMA"/>
    <property type="match status" value="1"/>
</dbReference>